<accession>A0A1Y2CEE4</accession>
<feature type="compositionally biased region" description="Acidic residues" evidence="1">
    <location>
        <begin position="68"/>
        <end position="80"/>
    </location>
</feature>
<protein>
    <submittedName>
        <fullName evidence="2">Uncharacterized protein</fullName>
    </submittedName>
</protein>
<feature type="region of interest" description="Disordered" evidence="1">
    <location>
        <begin position="1"/>
        <end position="178"/>
    </location>
</feature>
<gene>
    <name evidence="2" type="ORF">BCR35DRAFT_311086</name>
</gene>
<evidence type="ECO:0000313" key="2">
    <source>
        <dbReference type="EMBL" id="ORY45431.1"/>
    </source>
</evidence>
<feature type="compositionally biased region" description="Acidic residues" evidence="1">
    <location>
        <begin position="109"/>
        <end position="118"/>
    </location>
</feature>
<feature type="compositionally biased region" description="Polar residues" evidence="1">
    <location>
        <begin position="92"/>
        <end position="101"/>
    </location>
</feature>
<dbReference type="InParanoid" id="A0A1Y2CEE4"/>
<evidence type="ECO:0000256" key="1">
    <source>
        <dbReference type="SAM" id="MobiDB-lite"/>
    </source>
</evidence>
<dbReference type="Proteomes" id="UP000193467">
    <property type="component" value="Unassembled WGS sequence"/>
</dbReference>
<organism evidence="2 3">
    <name type="scientific">Leucosporidium creatinivorum</name>
    <dbReference type="NCBI Taxonomy" id="106004"/>
    <lineage>
        <taxon>Eukaryota</taxon>
        <taxon>Fungi</taxon>
        <taxon>Dikarya</taxon>
        <taxon>Basidiomycota</taxon>
        <taxon>Pucciniomycotina</taxon>
        <taxon>Microbotryomycetes</taxon>
        <taxon>Leucosporidiales</taxon>
        <taxon>Leucosporidium</taxon>
    </lineage>
</organism>
<evidence type="ECO:0000313" key="3">
    <source>
        <dbReference type="Proteomes" id="UP000193467"/>
    </source>
</evidence>
<keyword evidence="3" id="KW-1185">Reference proteome</keyword>
<name>A0A1Y2CEE4_9BASI</name>
<dbReference type="AlphaFoldDB" id="A0A1Y2CEE4"/>
<reference evidence="2 3" key="1">
    <citation type="submission" date="2016-07" db="EMBL/GenBank/DDBJ databases">
        <title>Pervasive Adenine N6-methylation of Active Genes in Fungi.</title>
        <authorList>
            <consortium name="DOE Joint Genome Institute"/>
            <person name="Mondo S.J."/>
            <person name="Dannebaum R.O."/>
            <person name="Kuo R.C."/>
            <person name="Labutti K."/>
            <person name="Haridas S."/>
            <person name="Kuo A."/>
            <person name="Salamov A."/>
            <person name="Ahrendt S.R."/>
            <person name="Lipzen A."/>
            <person name="Sullivan W."/>
            <person name="Andreopoulos W.B."/>
            <person name="Clum A."/>
            <person name="Lindquist E."/>
            <person name="Daum C."/>
            <person name="Ramamoorthy G.K."/>
            <person name="Gryganskyi A."/>
            <person name="Culley D."/>
            <person name="Magnuson J.K."/>
            <person name="James T.Y."/>
            <person name="O'Malley M.A."/>
            <person name="Stajich J.E."/>
            <person name="Spatafora J.W."/>
            <person name="Visel A."/>
            <person name="Grigoriev I.V."/>
        </authorList>
    </citation>
    <scope>NUCLEOTIDE SEQUENCE [LARGE SCALE GENOMIC DNA]</scope>
    <source>
        <strain evidence="2 3">62-1032</strain>
    </source>
</reference>
<feature type="compositionally biased region" description="Basic and acidic residues" evidence="1">
    <location>
        <begin position="142"/>
        <end position="157"/>
    </location>
</feature>
<proteinExistence type="predicted"/>
<sequence>MVLQNRYKRAASARYNNTPSSTNRSSSTPSEPSSRPLEGEEDVAGNEFEARTTFRRRGLHQEERYKELEEEEPTEEDLAIEEQKAEELEAFLQQQGKQQPSFALAPGDGDGDQDDVDDSFAHLRRRTTKKLGAAPSLAGREASPRQHADDDTSERLRSARALKARLQPPRRSSEQQLKLEEAPADVDDLLCLHRMTGHLPRASDLNTHEGESRALTLGPNHTAGLHILKGGLAHSS</sequence>
<feature type="compositionally biased region" description="Low complexity" evidence="1">
    <location>
        <begin position="14"/>
        <end position="35"/>
    </location>
</feature>
<comment type="caution">
    <text evidence="2">The sequence shown here is derived from an EMBL/GenBank/DDBJ whole genome shotgun (WGS) entry which is preliminary data.</text>
</comment>
<dbReference type="EMBL" id="MCGR01000123">
    <property type="protein sequence ID" value="ORY45431.1"/>
    <property type="molecule type" value="Genomic_DNA"/>
</dbReference>
<feature type="compositionally biased region" description="Basic residues" evidence="1">
    <location>
        <begin position="1"/>
        <end position="11"/>
    </location>
</feature>